<protein>
    <submittedName>
        <fullName evidence="2">SIS domain-containing protein</fullName>
    </submittedName>
</protein>
<dbReference type="PANTHER" id="PTHR30390">
    <property type="entry name" value="SEDOHEPTULOSE 7-PHOSPHATE ISOMERASE / DNAA INITIATOR-ASSOCIATING FACTOR FOR REPLICATION INITIATION"/>
    <property type="match status" value="1"/>
</dbReference>
<proteinExistence type="predicted"/>
<evidence type="ECO:0000313" key="3">
    <source>
        <dbReference type="Proteomes" id="UP001589865"/>
    </source>
</evidence>
<comment type="caution">
    <text evidence="2">The sequence shown here is derived from an EMBL/GenBank/DDBJ whole genome shotgun (WGS) entry which is preliminary data.</text>
</comment>
<name>A0ABV6JR49_9PROT</name>
<evidence type="ECO:0000313" key="2">
    <source>
        <dbReference type="EMBL" id="MFC0408202.1"/>
    </source>
</evidence>
<reference evidence="2 3" key="1">
    <citation type="submission" date="2024-09" db="EMBL/GenBank/DDBJ databases">
        <authorList>
            <person name="Sun Q."/>
            <person name="Mori K."/>
        </authorList>
    </citation>
    <scope>NUCLEOTIDE SEQUENCE [LARGE SCALE GENOMIC DNA]</scope>
    <source>
        <strain evidence="2 3">TBRC 5777</strain>
    </source>
</reference>
<dbReference type="Gene3D" id="3.40.50.10490">
    <property type="entry name" value="Glucose-6-phosphate isomerase like protein, domain 1"/>
    <property type="match status" value="1"/>
</dbReference>
<dbReference type="SUPFAM" id="SSF53697">
    <property type="entry name" value="SIS domain"/>
    <property type="match status" value="1"/>
</dbReference>
<gene>
    <name evidence="2" type="ORF">ACFFGY_08085</name>
</gene>
<organism evidence="2 3">
    <name type="scientific">Roseomonas elaeocarpi</name>
    <dbReference type="NCBI Taxonomy" id="907779"/>
    <lineage>
        <taxon>Bacteria</taxon>
        <taxon>Pseudomonadati</taxon>
        <taxon>Pseudomonadota</taxon>
        <taxon>Alphaproteobacteria</taxon>
        <taxon>Acetobacterales</taxon>
        <taxon>Roseomonadaceae</taxon>
        <taxon>Roseomonas</taxon>
    </lineage>
</organism>
<dbReference type="InterPro" id="IPR046348">
    <property type="entry name" value="SIS_dom_sf"/>
</dbReference>
<dbReference type="Pfam" id="PF13580">
    <property type="entry name" value="SIS_2"/>
    <property type="match status" value="1"/>
</dbReference>
<dbReference type="EMBL" id="JBHLUN010000005">
    <property type="protein sequence ID" value="MFC0408202.1"/>
    <property type="molecule type" value="Genomic_DNA"/>
</dbReference>
<evidence type="ECO:0000259" key="1">
    <source>
        <dbReference type="PROSITE" id="PS51464"/>
    </source>
</evidence>
<dbReference type="Proteomes" id="UP001589865">
    <property type="component" value="Unassembled WGS sequence"/>
</dbReference>
<dbReference type="InterPro" id="IPR035461">
    <property type="entry name" value="GmhA/DiaA"/>
</dbReference>
<sequence length="193" mass="21346">MDAASDTDWNGWLSDYYKRYTADAFDPRHFPNLIAFRDLAIKLRDNKRKMMLAGNGASASFASHGAVDFTKQGKVRAVDFNEPNLITAFSNDYGYENWVWRAMERYADPGDAAVLISVSGTSPNLVKAAEWARQNEVTVVTFTGKSEGNPLKALGDINFHLPSGAYNVVEGVHNIWLTTVVDMVVGRAEYSVG</sequence>
<dbReference type="PANTHER" id="PTHR30390:SF7">
    <property type="entry name" value="PHOSPHOHEPTOSE ISOMERASE"/>
    <property type="match status" value="1"/>
</dbReference>
<keyword evidence="3" id="KW-1185">Reference proteome</keyword>
<dbReference type="InterPro" id="IPR001347">
    <property type="entry name" value="SIS_dom"/>
</dbReference>
<feature type="domain" description="SIS" evidence="1">
    <location>
        <begin position="39"/>
        <end position="193"/>
    </location>
</feature>
<dbReference type="InterPro" id="IPR050099">
    <property type="entry name" value="SIS_GmhA/DiaA_subfam"/>
</dbReference>
<accession>A0ABV6JR49</accession>
<dbReference type="CDD" id="cd05006">
    <property type="entry name" value="SIS_GmhA"/>
    <property type="match status" value="1"/>
</dbReference>
<dbReference type="RefSeq" id="WP_377043949.1">
    <property type="nucleotide sequence ID" value="NZ_JBHLUN010000005.1"/>
</dbReference>
<dbReference type="PROSITE" id="PS51464">
    <property type="entry name" value="SIS"/>
    <property type="match status" value="1"/>
</dbReference>